<evidence type="ECO:0000256" key="2">
    <source>
        <dbReference type="SAM" id="MobiDB-lite"/>
    </source>
</evidence>
<organism evidence="5 6">
    <name type="scientific">Corallococcus carmarthensis</name>
    <dbReference type="NCBI Taxonomy" id="2316728"/>
    <lineage>
        <taxon>Bacteria</taxon>
        <taxon>Pseudomonadati</taxon>
        <taxon>Myxococcota</taxon>
        <taxon>Myxococcia</taxon>
        <taxon>Myxococcales</taxon>
        <taxon>Cystobacterineae</taxon>
        <taxon>Myxococcaceae</taxon>
        <taxon>Corallococcus</taxon>
    </lineage>
</organism>
<dbReference type="PANTHER" id="PTHR41259">
    <property type="entry name" value="DOUBLE-STRAND BREAK REPAIR RAD50 ATPASE, PUTATIVE-RELATED"/>
    <property type="match status" value="1"/>
</dbReference>
<dbReference type="Pfam" id="PF13514">
    <property type="entry name" value="AAA_27"/>
    <property type="match status" value="1"/>
</dbReference>
<evidence type="ECO:0000256" key="1">
    <source>
        <dbReference type="SAM" id="Coils"/>
    </source>
</evidence>
<evidence type="ECO:0000313" key="5">
    <source>
        <dbReference type="EMBL" id="RKG95077.1"/>
    </source>
</evidence>
<evidence type="ECO:0000313" key="6">
    <source>
        <dbReference type="Proteomes" id="UP000268313"/>
    </source>
</evidence>
<evidence type="ECO:0000256" key="3">
    <source>
        <dbReference type="SAM" id="Phobius"/>
    </source>
</evidence>
<keyword evidence="3" id="KW-0812">Transmembrane</keyword>
<feature type="transmembrane region" description="Helical" evidence="3">
    <location>
        <begin position="482"/>
        <end position="504"/>
    </location>
</feature>
<name>A0A3A8JH89_9BACT</name>
<keyword evidence="6" id="KW-1185">Reference proteome</keyword>
<dbReference type="EMBL" id="RAWE01000285">
    <property type="protein sequence ID" value="RKG95077.1"/>
    <property type="molecule type" value="Genomic_DNA"/>
</dbReference>
<dbReference type="PANTHER" id="PTHR41259:SF1">
    <property type="entry name" value="DOUBLE-STRAND BREAK REPAIR RAD50 ATPASE, PUTATIVE-RELATED"/>
    <property type="match status" value="1"/>
</dbReference>
<feature type="region of interest" description="Disordered" evidence="2">
    <location>
        <begin position="1046"/>
        <end position="1066"/>
    </location>
</feature>
<feature type="transmembrane region" description="Helical" evidence="3">
    <location>
        <begin position="510"/>
        <end position="528"/>
    </location>
</feature>
<dbReference type="InterPro" id="IPR027417">
    <property type="entry name" value="P-loop_NTPase"/>
</dbReference>
<evidence type="ECO:0000259" key="4">
    <source>
        <dbReference type="Pfam" id="PF13514"/>
    </source>
</evidence>
<comment type="caution">
    <text evidence="5">The sequence shown here is derived from an EMBL/GenBank/DDBJ whole genome shotgun (WGS) entry which is preliminary data.</text>
</comment>
<protein>
    <submittedName>
        <fullName evidence="5">DNA repair protein Rad50</fullName>
    </submittedName>
</protein>
<sequence>MKPGLRINRFQVDGFGHFRGYSGTPGPGLTLLYGPNEAGKSTLLAFLRGVLFGFEKRGQPERYEPEGALFGGELWLETASGPLVVHRQGGKRASEGTLTVRSPEGQPLPETLLDQALADVPRELFFEVFAFRLDELSSFQRLAQQRGVSEALFAAGMQGARRLPEAVERLRKDAEGLYAPRGQKPELNRVMKELEDVQQALREAGDRPALYFSTRDRLAERIAEGHALEVTRKQTERELDHASRLESALGDLVVLARDRAELATLPVLDTFPPGAETRLEDVLQRRKTYRAQQAQLHERLMPIEEARERLAAPWPVRERAESLRTALATYSGHSEPLRALPARRASLTSRRRQLEQSLGELGLAVDAGGLLALDLGARARGELESLAARLDAADAALAQVEMEQARTREERARLETALARVQTEVEALPEAKPAQVRQRQAAVGRMRAVRGDLERLAEQRMEQRRQMDGVRAPTDAVPLRSLLPLSWVVAAAGVALGFAVLATWVANVTVGMLCAVGGLMLVGLLLLVRLRVEAARHASLEAQAARHRWRQQEEERFRSVQATMCAREELLQRELLHASGAAGLSPGASLADLAAQEALLAELLTQAERRELLLREEDTLRMAWDTAVREDQRMEEARLRAGQREEVLREEWVAFLVARRFPEALSAASALTLWRDAAALRQRLLDLRTDEEEFTVAEAACDAVTARLLQEARAAGMPPGPAETVAARVSVALEEVRSRAADQRHLDGQRGELLAEKARLDQLVLDEDQAWEALLAEGGCQDEAAFRRRAVQARRYAELAARVREHVQRVQALTGLGENAAHEEVHTAGGETGLKERLATLRERHRSEGERHKAVLTEQGSLKTQLSQWENDDRVSRLRIQEETLRAKAAELATRYAADRLTLALLGRARRRFEEEQQPRVIQLASELFSELTAGRYRRVFIPAGDARELRVSDGARDWSAEQLSRGTREQLFLAFRLAVIRDFGETRGALPLITDDVLVNFDPERARGAVRLFARLAEHHQVIAFTCHPWLREHFEAEGAHVLELPGATKPPREGPQPLRVVSGG</sequence>
<feature type="domain" description="YhaN AAA" evidence="4">
    <location>
        <begin position="6"/>
        <end position="205"/>
    </location>
</feature>
<dbReference type="RefSeq" id="WP_120607804.1">
    <property type="nucleotide sequence ID" value="NZ_JABFJX010000412.1"/>
</dbReference>
<dbReference type="OrthoDB" id="9764467at2"/>
<accession>A0A3A8JH89</accession>
<keyword evidence="3" id="KW-0472">Membrane</keyword>
<dbReference type="SUPFAM" id="SSF52540">
    <property type="entry name" value="P-loop containing nucleoside triphosphate hydrolases"/>
    <property type="match status" value="1"/>
</dbReference>
<reference evidence="6" key="1">
    <citation type="submission" date="2018-09" db="EMBL/GenBank/DDBJ databases">
        <authorList>
            <person name="Livingstone P.G."/>
            <person name="Whitworth D.E."/>
        </authorList>
    </citation>
    <scope>NUCLEOTIDE SEQUENCE [LARGE SCALE GENOMIC DNA]</scope>
    <source>
        <strain evidence="6">CA043D</strain>
    </source>
</reference>
<dbReference type="InterPro" id="IPR038734">
    <property type="entry name" value="YhaN_AAA"/>
</dbReference>
<keyword evidence="3" id="KW-1133">Transmembrane helix</keyword>
<feature type="coiled-coil region" evidence="1">
    <location>
        <begin position="383"/>
        <end position="466"/>
    </location>
</feature>
<gene>
    <name evidence="5" type="ORF">D7X32_40185</name>
</gene>
<dbReference type="Gene3D" id="3.40.50.300">
    <property type="entry name" value="P-loop containing nucleotide triphosphate hydrolases"/>
    <property type="match status" value="2"/>
</dbReference>
<dbReference type="AlphaFoldDB" id="A0A3A8JH89"/>
<keyword evidence="1" id="KW-0175">Coiled coil</keyword>
<proteinExistence type="predicted"/>
<dbReference type="Proteomes" id="UP000268313">
    <property type="component" value="Unassembled WGS sequence"/>
</dbReference>